<reference evidence="5" key="2">
    <citation type="submission" date="2025-09" db="UniProtKB">
        <authorList>
            <consortium name="Ensembl"/>
        </authorList>
    </citation>
    <scope>IDENTIFICATION</scope>
</reference>
<protein>
    <recommendedName>
        <fullName evidence="4">HECT domain-containing protein</fullName>
    </recommendedName>
</protein>
<dbReference type="Pfam" id="PF00632">
    <property type="entry name" value="HECT"/>
    <property type="match status" value="1"/>
</dbReference>
<feature type="active site" description="Glycyl thioester intermediate" evidence="3">
    <location>
        <position position="129"/>
    </location>
</feature>
<dbReference type="InterPro" id="IPR035983">
    <property type="entry name" value="Hect_E3_ubiquitin_ligase"/>
</dbReference>
<organism evidence="5 6">
    <name type="scientific">Paramormyrops kingsleyae</name>
    <dbReference type="NCBI Taxonomy" id="1676925"/>
    <lineage>
        <taxon>Eukaryota</taxon>
        <taxon>Metazoa</taxon>
        <taxon>Chordata</taxon>
        <taxon>Craniata</taxon>
        <taxon>Vertebrata</taxon>
        <taxon>Euteleostomi</taxon>
        <taxon>Actinopterygii</taxon>
        <taxon>Neopterygii</taxon>
        <taxon>Teleostei</taxon>
        <taxon>Osteoglossocephala</taxon>
        <taxon>Osteoglossomorpha</taxon>
        <taxon>Osteoglossiformes</taxon>
        <taxon>Mormyridae</taxon>
        <taxon>Paramormyrops</taxon>
    </lineage>
</organism>
<evidence type="ECO:0000256" key="2">
    <source>
        <dbReference type="ARBA" id="ARBA00022786"/>
    </source>
</evidence>
<dbReference type="Gene3D" id="3.30.2410.10">
    <property type="entry name" value="Hect, E3 ligase catalytic domain"/>
    <property type="match status" value="1"/>
</dbReference>
<feature type="domain" description="HECT" evidence="4">
    <location>
        <begin position="87"/>
        <end position="161"/>
    </location>
</feature>
<evidence type="ECO:0000256" key="3">
    <source>
        <dbReference type="PROSITE-ProRule" id="PRU00104"/>
    </source>
</evidence>
<dbReference type="AlphaFoldDB" id="A0A3B3RGX7"/>
<evidence type="ECO:0000259" key="4">
    <source>
        <dbReference type="PROSITE" id="PS50237"/>
    </source>
</evidence>
<keyword evidence="1" id="KW-0808">Transferase</keyword>
<dbReference type="Ensembl" id="ENSPKIT00000041637.1">
    <property type="protein sequence ID" value="ENSPKIP00000017130.1"/>
    <property type="gene ID" value="ENSPKIG00000003180.1"/>
</dbReference>
<evidence type="ECO:0000313" key="5">
    <source>
        <dbReference type="Ensembl" id="ENSPKIP00000017130.1"/>
    </source>
</evidence>
<reference evidence="5" key="1">
    <citation type="submission" date="2025-08" db="UniProtKB">
        <authorList>
            <consortium name="Ensembl"/>
        </authorList>
    </citation>
    <scope>IDENTIFICATION</scope>
</reference>
<dbReference type="PROSITE" id="PS50237">
    <property type="entry name" value="HECT"/>
    <property type="match status" value="1"/>
</dbReference>
<dbReference type="GeneTree" id="ENSGT00950000182865"/>
<sequence>MFCFEKFKEGLKTLGILDAIRMHPDSFRSLMCHEPSPLTADLMDHLFEIRLSPVGSNKRSAEECVVPFWRDYLQDVEDQVGSSKLGKILAFATGAAIIPPVGFSPQPSIDFLHDQFVSSRHRLPMANTCINCLKLPVLDTYEDFVESMDFAFDNTQGFGKE</sequence>
<dbReference type="STRING" id="1676925.ENSPKIP00000017130"/>
<name>A0A3B3RGX7_9TELE</name>
<dbReference type="Proteomes" id="UP000261540">
    <property type="component" value="Unplaced"/>
</dbReference>
<keyword evidence="2 3" id="KW-0833">Ubl conjugation pathway</keyword>
<dbReference type="GO" id="GO:0004842">
    <property type="term" value="F:ubiquitin-protein transferase activity"/>
    <property type="evidence" value="ECO:0007669"/>
    <property type="project" value="InterPro"/>
</dbReference>
<evidence type="ECO:0000256" key="1">
    <source>
        <dbReference type="ARBA" id="ARBA00022679"/>
    </source>
</evidence>
<proteinExistence type="predicted"/>
<keyword evidence="6" id="KW-1185">Reference proteome</keyword>
<accession>A0A3B3RGX7</accession>
<dbReference type="InterPro" id="IPR000569">
    <property type="entry name" value="HECT_dom"/>
</dbReference>
<dbReference type="SUPFAM" id="SSF56204">
    <property type="entry name" value="Hect, E3 ligase catalytic domain"/>
    <property type="match status" value="1"/>
</dbReference>
<evidence type="ECO:0000313" key="6">
    <source>
        <dbReference type="Proteomes" id="UP000261540"/>
    </source>
</evidence>